<evidence type="ECO:0000256" key="1">
    <source>
        <dbReference type="SAM" id="MobiDB-lite"/>
    </source>
</evidence>
<proteinExistence type="predicted"/>
<reference evidence="2" key="2">
    <citation type="submission" date="2025-08" db="UniProtKB">
        <authorList>
            <consortium name="Ensembl"/>
        </authorList>
    </citation>
    <scope>IDENTIFICATION</scope>
</reference>
<dbReference type="PANTHER" id="PTHR16356">
    <property type="entry name" value="TRANSMEMBRANE AND COILED-COIL DOMAIN-CONTAINING PROTEIN 6 TMCO6"/>
    <property type="match status" value="1"/>
</dbReference>
<organism evidence="2 3">
    <name type="scientific">Anas platyrhynchos</name>
    <name type="common">Mallard</name>
    <name type="synonym">Anas boschas</name>
    <dbReference type="NCBI Taxonomy" id="8839"/>
    <lineage>
        <taxon>Eukaryota</taxon>
        <taxon>Metazoa</taxon>
        <taxon>Chordata</taxon>
        <taxon>Craniata</taxon>
        <taxon>Vertebrata</taxon>
        <taxon>Euteleostomi</taxon>
        <taxon>Archelosauria</taxon>
        <taxon>Archosauria</taxon>
        <taxon>Dinosauria</taxon>
        <taxon>Saurischia</taxon>
        <taxon>Theropoda</taxon>
        <taxon>Coelurosauria</taxon>
        <taxon>Aves</taxon>
        <taxon>Neognathae</taxon>
        <taxon>Galloanserae</taxon>
        <taxon>Anseriformes</taxon>
        <taxon>Anatidae</taxon>
        <taxon>Anatinae</taxon>
        <taxon>Anas</taxon>
    </lineage>
</organism>
<evidence type="ECO:0000313" key="3">
    <source>
        <dbReference type="Proteomes" id="UP000694400"/>
    </source>
</evidence>
<dbReference type="Proteomes" id="UP000694400">
    <property type="component" value="Chromosome 14"/>
</dbReference>
<reference evidence="2" key="1">
    <citation type="submission" date="2019-08" db="EMBL/GenBank/DDBJ databases">
        <title>Three high-quality genomes provides insights into domestication of ducks.</title>
        <authorList>
            <person name="Hou Z.C."/>
            <person name="Zhu F."/>
            <person name="Yin Z.T."/>
            <person name="Zhang F."/>
        </authorList>
    </citation>
    <scope>NUCLEOTIDE SEQUENCE [LARGE SCALE GENOMIC DNA]</scope>
</reference>
<evidence type="ECO:0000313" key="2">
    <source>
        <dbReference type="Ensembl" id="ENSAPLP00020018499.1"/>
    </source>
</evidence>
<dbReference type="Gene3D" id="1.25.10.10">
    <property type="entry name" value="Leucine-rich Repeat Variant"/>
    <property type="match status" value="2"/>
</dbReference>
<gene>
    <name evidence="2" type="primary">TMCO6</name>
</gene>
<dbReference type="InterPro" id="IPR016024">
    <property type="entry name" value="ARM-type_fold"/>
</dbReference>
<dbReference type="AlphaFoldDB" id="A0A8B9TBJ8"/>
<dbReference type="InterPro" id="IPR011989">
    <property type="entry name" value="ARM-like"/>
</dbReference>
<reference evidence="2" key="3">
    <citation type="submission" date="2025-09" db="UniProtKB">
        <authorList>
            <consortium name="Ensembl"/>
        </authorList>
    </citation>
    <scope>IDENTIFICATION</scope>
</reference>
<dbReference type="Ensembl" id="ENSAPLT00020020002.1">
    <property type="protein sequence ID" value="ENSAPLP00020018499.1"/>
    <property type="gene ID" value="ENSAPLG00020013157.1"/>
</dbReference>
<dbReference type="InterPro" id="IPR000225">
    <property type="entry name" value="Armadillo"/>
</dbReference>
<feature type="region of interest" description="Disordered" evidence="1">
    <location>
        <begin position="1"/>
        <end position="24"/>
    </location>
</feature>
<dbReference type="SMART" id="SM00185">
    <property type="entry name" value="ARM"/>
    <property type="match status" value="6"/>
</dbReference>
<protein>
    <submittedName>
        <fullName evidence="2">Transmembrane and coiled-coil domains 6</fullName>
    </submittedName>
</protein>
<dbReference type="SUPFAM" id="SSF48371">
    <property type="entry name" value="ARM repeat"/>
    <property type="match status" value="1"/>
</dbReference>
<name>A0A8B9TBJ8_ANAPL</name>
<accession>A0A8B9TBJ8</accession>
<sequence length="626" mass="68099">MWGRRRRGAIPGPGGGAEELRARRREREAALRKARRQEQLVSKRLLREDEQDGAEVLLQPLPEDEVSELLRGVQRASEDRKTLLRRLRRALQDKETQQKFVRLDGSVRTLVGLFTGSLADVQMEAARCLHELSHSSDAAVAEACMPVTPYLLTYLSGHSVELMELCLYTLGNLVVESEAVRKQLLPQGIIPVLASCIQSPHEAVLEGLGYVLSQLLQAKEAPTEIIPLVLDSVLPQHMLRLVCSGLKSGTGAAVEFAWCLHYIVCSHTANAALIALGAVPALSSLLCDIASEISQSFSEGLELLTCPVLRCLGNLLAEETGCEAQIQDERLLAALFTVMQCYLQKHPFIVPEGLWLLNNLTADDPFFCFALLSLDLLPALLQLLPCSQAASVLVLTVLCNVAEKGPAYCQQLHQRAALPLLLGPLALPDPEVVGQCLELLHLLFLHCPQAAVDFVGQGGPQTLKQHQSTPELQERVQALLDMALQPPGASVFSSSPSCIVRLLLGYTTCPPGLRRNKLFTSLPCVPAPLPKGWSGSHMTASSSAGCRGCWCWVGCSQSSPWCPCHLVATTRRPQPPWCRDQAELSCKQCRRALVAVGGNTNPAGFALSFSTSFWCCSFKSKTQSSG</sequence>
<dbReference type="PANTHER" id="PTHR16356:SF1">
    <property type="entry name" value="TRANSMEMBRANE AND COILED-COIL DOMAIN-CONTAINING PROTEIN 6"/>
    <property type="match status" value="1"/>
</dbReference>